<evidence type="ECO:0000313" key="12">
    <source>
        <dbReference type="EMBL" id="SES28491.1"/>
    </source>
</evidence>
<dbReference type="InterPro" id="IPR000013">
    <property type="entry name" value="Peptidase_M7"/>
</dbReference>
<comment type="catalytic activity">
    <reaction evidence="1">
        <text>Hydrolyzes proteins with a preference for Tyr or Phe in the P1' position. Has no action on amino-acid p-nitroanilides.</text>
        <dbReference type="EC" id="3.4.24.77"/>
    </reaction>
</comment>
<dbReference type="GO" id="GO:0004222">
    <property type="term" value="F:metalloendopeptidase activity"/>
    <property type="evidence" value="ECO:0007669"/>
    <property type="project" value="InterPro"/>
</dbReference>
<feature type="active site" evidence="8">
    <location>
        <position position="119"/>
    </location>
</feature>
<dbReference type="SUPFAM" id="SSF55486">
    <property type="entry name" value="Metalloproteases ('zincins'), catalytic domain"/>
    <property type="match status" value="1"/>
</dbReference>
<keyword evidence="5 9" id="KW-0479">Metal-binding</keyword>
<sequence>MSVKSLFVGAVSVAVLVMPVIAGSASAETSSAAAAKTVCVSTSGAPQFRQYIIAGLGKWNEAVRNVQLKECAGATLRYVEGSYGQQGSHAVTNGHGQGTIYIDFQQMAKYDKVRITAHETGHALGLKDHYQGPCSELMSGGGAGTSCHNASPNTQERQSIERMWANGYTAPETWSIQQ</sequence>
<evidence type="ECO:0000256" key="8">
    <source>
        <dbReference type="PIRSR" id="PIRSR016573-1"/>
    </source>
</evidence>
<keyword evidence="6" id="KW-0378">Hydrolase</keyword>
<dbReference type="GO" id="GO:0006508">
    <property type="term" value="P:proteolysis"/>
    <property type="evidence" value="ECO:0007669"/>
    <property type="project" value="InterPro"/>
</dbReference>
<reference evidence="13" key="1">
    <citation type="submission" date="2016-10" db="EMBL/GenBank/DDBJ databases">
        <authorList>
            <person name="Varghese N."/>
            <person name="Submissions S."/>
        </authorList>
    </citation>
    <scope>NUCLEOTIDE SEQUENCE [LARGE SCALE GENOMIC DNA]</scope>
    <source>
        <strain evidence="13">DSM 44260</strain>
    </source>
</reference>
<evidence type="ECO:0000256" key="7">
    <source>
        <dbReference type="ARBA" id="ARBA00029927"/>
    </source>
</evidence>
<dbReference type="InterPro" id="IPR024079">
    <property type="entry name" value="MetalloPept_cat_dom_sf"/>
</dbReference>
<feature type="binding site" evidence="9">
    <location>
        <position position="128"/>
    </location>
    <ligand>
        <name>Zn(2+)</name>
        <dbReference type="ChEBI" id="CHEBI:29105"/>
        <note>catalytic</note>
    </ligand>
</feature>
<evidence type="ECO:0000256" key="2">
    <source>
        <dbReference type="ARBA" id="ARBA00006571"/>
    </source>
</evidence>
<feature type="chain" id="PRO_5011434915" description="Extracellular small neutral protease" evidence="11">
    <location>
        <begin position="28"/>
        <end position="178"/>
    </location>
</feature>
<protein>
    <recommendedName>
        <fullName evidence="4">Extracellular small neutral protease</fullName>
        <ecNumber evidence="3">3.4.24.77</ecNumber>
    </recommendedName>
    <alternativeName>
        <fullName evidence="7">Snapalysin</fullName>
    </alternativeName>
</protein>
<keyword evidence="13" id="KW-1185">Reference proteome</keyword>
<evidence type="ECO:0000256" key="6">
    <source>
        <dbReference type="ARBA" id="ARBA00023049"/>
    </source>
</evidence>
<evidence type="ECO:0000256" key="9">
    <source>
        <dbReference type="PIRSR" id="PIRSR016573-2"/>
    </source>
</evidence>
<dbReference type="Proteomes" id="UP000199051">
    <property type="component" value="Unassembled WGS sequence"/>
</dbReference>
<dbReference type="PRINTS" id="PR00787">
    <property type="entry name" value="NEUTRALPTASE"/>
</dbReference>
<evidence type="ECO:0000256" key="3">
    <source>
        <dbReference type="ARBA" id="ARBA00012325"/>
    </source>
</evidence>
<organism evidence="12 13">
    <name type="scientific">Actinokineospora terrae</name>
    <dbReference type="NCBI Taxonomy" id="155974"/>
    <lineage>
        <taxon>Bacteria</taxon>
        <taxon>Bacillati</taxon>
        <taxon>Actinomycetota</taxon>
        <taxon>Actinomycetes</taxon>
        <taxon>Pseudonocardiales</taxon>
        <taxon>Pseudonocardiaceae</taxon>
        <taxon>Actinokineospora</taxon>
    </lineage>
</organism>
<keyword evidence="9" id="KW-0106">Calcium</keyword>
<comment type="cofactor">
    <cofactor evidence="9">
        <name>Zn(2+)</name>
        <dbReference type="ChEBI" id="CHEBI:29105"/>
    </cofactor>
    <text evidence="9">Binds 1 zinc ion per subunit.</text>
</comment>
<evidence type="ECO:0000256" key="4">
    <source>
        <dbReference type="ARBA" id="ARBA00019129"/>
    </source>
</evidence>
<feature type="binding site" evidence="9">
    <location>
        <position position="111"/>
    </location>
    <ligand>
        <name>Ca(2+)</name>
        <dbReference type="ChEBI" id="CHEBI:29108"/>
    </ligand>
</feature>
<dbReference type="STRING" id="155974.SAMN04487818_109336"/>
<comment type="cofactor">
    <cofactor evidence="9">
        <name>Ca(2+)</name>
        <dbReference type="ChEBI" id="CHEBI:29108"/>
    </cofactor>
    <text evidence="9">Binds 1 Ca(2+) ion per subunit.</text>
</comment>
<proteinExistence type="inferred from homology"/>
<feature type="signal peptide" evidence="11">
    <location>
        <begin position="1"/>
        <end position="27"/>
    </location>
</feature>
<dbReference type="EMBL" id="FOGI01000009">
    <property type="protein sequence ID" value="SES28491.1"/>
    <property type="molecule type" value="Genomic_DNA"/>
</dbReference>
<name>A0A1H9W417_9PSEU</name>
<dbReference type="GO" id="GO:0005576">
    <property type="term" value="C:extracellular region"/>
    <property type="evidence" value="ECO:0007669"/>
    <property type="project" value="InterPro"/>
</dbReference>
<evidence type="ECO:0000256" key="1">
    <source>
        <dbReference type="ARBA" id="ARBA00000612"/>
    </source>
</evidence>
<gene>
    <name evidence="12" type="ORF">SAMN04487818_109336</name>
</gene>
<dbReference type="EC" id="3.4.24.77" evidence="3"/>
<dbReference type="Pfam" id="PF02031">
    <property type="entry name" value="Peptidase_M7"/>
    <property type="match status" value="1"/>
</dbReference>
<dbReference type="GO" id="GO:0008270">
    <property type="term" value="F:zinc ion binding"/>
    <property type="evidence" value="ECO:0007669"/>
    <property type="project" value="InterPro"/>
</dbReference>
<feature type="binding site" evidence="9">
    <location>
        <position position="122"/>
    </location>
    <ligand>
        <name>Zn(2+)</name>
        <dbReference type="ChEBI" id="CHEBI:29105"/>
        <note>catalytic</note>
    </ligand>
</feature>
<evidence type="ECO:0000313" key="13">
    <source>
        <dbReference type="Proteomes" id="UP000199051"/>
    </source>
</evidence>
<evidence type="ECO:0000256" key="10">
    <source>
        <dbReference type="PIRSR" id="PIRSR016573-3"/>
    </source>
</evidence>
<dbReference type="RefSeq" id="WP_092782054.1">
    <property type="nucleotide sequence ID" value="NZ_FOGI01000009.1"/>
</dbReference>
<keyword evidence="11" id="KW-0732">Signal</keyword>
<keyword evidence="6" id="KW-0482">Metalloprotease</keyword>
<accession>A0A1H9W417</accession>
<comment type="similarity">
    <text evidence="2">Belongs to the peptidase M7 family.</text>
</comment>
<dbReference type="Gene3D" id="3.40.390.10">
    <property type="entry name" value="Collagenase (Catalytic Domain)"/>
    <property type="match status" value="1"/>
</dbReference>
<keyword evidence="9" id="KW-0862">Zinc</keyword>
<evidence type="ECO:0000256" key="5">
    <source>
        <dbReference type="ARBA" id="ARBA00022723"/>
    </source>
</evidence>
<evidence type="ECO:0000256" key="11">
    <source>
        <dbReference type="SAM" id="SignalP"/>
    </source>
</evidence>
<dbReference type="AlphaFoldDB" id="A0A1H9W417"/>
<keyword evidence="6" id="KW-0645">Protease</keyword>
<feature type="binding site" evidence="9">
    <location>
        <position position="118"/>
    </location>
    <ligand>
        <name>Zn(2+)</name>
        <dbReference type="ChEBI" id="CHEBI:29105"/>
        <note>catalytic</note>
    </ligand>
</feature>
<feature type="disulfide bond" evidence="10">
    <location>
        <begin position="134"/>
        <end position="147"/>
    </location>
</feature>
<dbReference type="PIRSF" id="PIRSF016573">
    <property type="entry name" value="Peptidase_M7"/>
    <property type="match status" value="1"/>
</dbReference>